<dbReference type="OrthoDB" id="7159357at2"/>
<keyword evidence="1" id="KW-1133">Transmembrane helix</keyword>
<dbReference type="InterPro" id="IPR010807">
    <property type="entry name" value="YfgJ-like"/>
</dbReference>
<evidence type="ECO:0000313" key="3">
    <source>
        <dbReference type="Proteomes" id="UP000196138"/>
    </source>
</evidence>
<dbReference type="AlphaFoldDB" id="A0A1Y0EKQ4"/>
<organism evidence="2 3">
    <name type="scientific">Comamonas serinivorans</name>
    <dbReference type="NCBI Taxonomy" id="1082851"/>
    <lineage>
        <taxon>Bacteria</taxon>
        <taxon>Pseudomonadati</taxon>
        <taxon>Pseudomonadota</taxon>
        <taxon>Betaproteobacteria</taxon>
        <taxon>Burkholderiales</taxon>
        <taxon>Comamonadaceae</taxon>
        <taxon>Comamonas</taxon>
    </lineage>
</organism>
<accession>A0A1Y0EKQ4</accession>
<evidence type="ECO:0000256" key="1">
    <source>
        <dbReference type="SAM" id="Phobius"/>
    </source>
</evidence>
<sequence length="113" mass="11997">MTDPTPSLGPANTCPACQAHIGWRGLTAKATHHQGKARTQRCCPHCQTPLRIVRRGGRVAQFGLAGIAWVCLMVAGAQGQSATSALAWLGYLGVLAAVVLQWASPRWYAHAPL</sequence>
<dbReference type="KEGG" id="cser:CCO03_05610"/>
<evidence type="ECO:0000313" key="2">
    <source>
        <dbReference type="EMBL" id="ARU04223.1"/>
    </source>
</evidence>
<feature type="transmembrane region" description="Helical" evidence="1">
    <location>
        <begin position="59"/>
        <end position="79"/>
    </location>
</feature>
<dbReference type="Pfam" id="PF07191">
    <property type="entry name" value="Zn_ribbon_6"/>
    <property type="match status" value="1"/>
</dbReference>
<dbReference type="EMBL" id="CP021455">
    <property type="protein sequence ID" value="ARU04223.1"/>
    <property type="molecule type" value="Genomic_DNA"/>
</dbReference>
<keyword evidence="1" id="KW-0812">Transmembrane</keyword>
<proteinExistence type="predicted"/>
<gene>
    <name evidence="2" type="ORF">CCO03_05610</name>
</gene>
<feature type="transmembrane region" description="Helical" evidence="1">
    <location>
        <begin position="85"/>
        <end position="103"/>
    </location>
</feature>
<dbReference type="Proteomes" id="UP000196138">
    <property type="component" value="Chromosome"/>
</dbReference>
<reference evidence="2 3" key="1">
    <citation type="submission" date="2017-05" db="EMBL/GenBank/DDBJ databases">
        <authorList>
            <person name="Song R."/>
            <person name="Chenine A.L."/>
            <person name="Ruprecht R.M."/>
        </authorList>
    </citation>
    <scope>NUCLEOTIDE SEQUENCE [LARGE SCALE GENOMIC DNA]</scope>
    <source>
        <strain evidence="2 3">DSM 26136</strain>
    </source>
</reference>
<dbReference type="SUPFAM" id="SSF161187">
    <property type="entry name" value="YfgJ-like"/>
    <property type="match status" value="1"/>
</dbReference>
<keyword evidence="1" id="KW-0472">Membrane</keyword>
<dbReference type="InterPro" id="IPR029037">
    <property type="entry name" value="DUF1407/YfgJ-like_sf"/>
</dbReference>
<dbReference type="RefSeq" id="WP_087278355.1">
    <property type="nucleotide sequence ID" value="NZ_CP021455.1"/>
</dbReference>
<name>A0A1Y0EKQ4_9BURK</name>
<keyword evidence="3" id="KW-1185">Reference proteome</keyword>
<dbReference type="Gene3D" id="2.10.290.10">
    <property type="entry name" value="YfgJ-like"/>
    <property type="match status" value="1"/>
</dbReference>
<protein>
    <submittedName>
        <fullName evidence="2">Uncharacterized protein</fullName>
    </submittedName>
</protein>